<dbReference type="EMBL" id="SJZB01000017">
    <property type="protein sequence ID" value="TCJ16524.1"/>
    <property type="molecule type" value="Genomic_DNA"/>
</dbReference>
<dbReference type="AlphaFoldDB" id="A0A4R1BH82"/>
<proteinExistence type="predicted"/>
<organism evidence="2 3">
    <name type="scientific">Parasulfuritortus cantonensis</name>
    <dbReference type="NCBI Taxonomy" id="2528202"/>
    <lineage>
        <taxon>Bacteria</taxon>
        <taxon>Pseudomonadati</taxon>
        <taxon>Pseudomonadota</taxon>
        <taxon>Betaproteobacteria</taxon>
        <taxon>Nitrosomonadales</taxon>
        <taxon>Thiobacillaceae</taxon>
        <taxon>Parasulfuritortus</taxon>
    </lineage>
</organism>
<evidence type="ECO:0000313" key="2">
    <source>
        <dbReference type="EMBL" id="TCJ16524.1"/>
    </source>
</evidence>
<sequence>MLSRVAESLYWMTRYLERAENTARLINSTTQVLLDLPRGAHFGWDVLIHVVGVDDQVRERGIALDEASIMEFLIGDEKNPSSILSSIHFAR</sequence>
<keyword evidence="3" id="KW-1185">Reference proteome</keyword>
<dbReference type="InterPro" id="IPR051680">
    <property type="entry name" value="ATP-dep_Glu-Cys_Ligase-2"/>
</dbReference>
<protein>
    <submittedName>
        <fullName evidence="2">Alpha-E domain-containing protein</fullName>
    </submittedName>
</protein>
<feature type="domain" description="DUF403" evidence="1">
    <location>
        <begin position="1"/>
        <end position="91"/>
    </location>
</feature>
<comment type="caution">
    <text evidence="2">The sequence shown here is derived from an EMBL/GenBank/DDBJ whole genome shotgun (WGS) entry which is preliminary data.</text>
</comment>
<reference evidence="2 3" key="1">
    <citation type="submission" date="2019-03" db="EMBL/GenBank/DDBJ databases">
        <title>Genome sequence of Thiobacillaceae bacterium LSR1, a sulfur-oxidizing bacterium isolated from freshwater sediment.</title>
        <authorList>
            <person name="Li S."/>
        </authorList>
    </citation>
    <scope>NUCLEOTIDE SEQUENCE [LARGE SCALE GENOMIC DNA]</scope>
    <source>
        <strain evidence="2 3">LSR1</strain>
    </source>
</reference>
<dbReference type="PANTHER" id="PTHR34595:SF7">
    <property type="entry name" value="SLL1039 PROTEIN"/>
    <property type="match status" value="1"/>
</dbReference>
<name>A0A4R1BH82_9PROT</name>
<evidence type="ECO:0000259" key="1">
    <source>
        <dbReference type="Pfam" id="PF04168"/>
    </source>
</evidence>
<evidence type="ECO:0000313" key="3">
    <source>
        <dbReference type="Proteomes" id="UP000295443"/>
    </source>
</evidence>
<gene>
    <name evidence="2" type="ORF">EZJ19_04910</name>
</gene>
<feature type="non-terminal residue" evidence="2">
    <location>
        <position position="91"/>
    </location>
</feature>
<dbReference type="PANTHER" id="PTHR34595">
    <property type="entry name" value="BLR5612 PROTEIN"/>
    <property type="match status" value="1"/>
</dbReference>
<dbReference type="OrthoDB" id="9803532at2"/>
<dbReference type="InterPro" id="IPR007296">
    <property type="entry name" value="DUF403"/>
</dbReference>
<dbReference type="Proteomes" id="UP000295443">
    <property type="component" value="Unassembled WGS sequence"/>
</dbReference>
<dbReference type="Pfam" id="PF04168">
    <property type="entry name" value="Alpha-E"/>
    <property type="match status" value="1"/>
</dbReference>
<accession>A0A4R1BH82</accession>
<dbReference type="RefSeq" id="WP_131445177.1">
    <property type="nucleotide sequence ID" value="NZ_SJZB01000017.1"/>
</dbReference>